<dbReference type="Pfam" id="PF05542">
    <property type="entry name" value="DUF760"/>
    <property type="match status" value="2"/>
</dbReference>
<comment type="caution">
    <text evidence="1">The sequence shown here is derived from an EMBL/GenBank/DDBJ whole genome shotgun (WGS) entry which is preliminary data.</text>
</comment>
<dbReference type="InterPro" id="IPR008479">
    <property type="entry name" value="DUF760"/>
</dbReference>
<name>A0AA88AGC7_FICCA</name>
<dbReference type="EMBL" id="BTGU01000033">
    <property type="protein sequence ID" value="GMN50242.1"/>
    <property type="molecule type" value="Genomic_DNA"/>
</dbReference>
<evidence type="ECO:0000313" key="2">
    <source>
        <dbReference type="Proteomes" id="UP001187192"/>
    </source>
</evidence>
<reference evidence="1" key="1">
    <citation type="submission" date="2023-07" db="EMBL/GenBank/DDBJ databases">
        <title>draft genome sequence of fig (Ficus carica).</title>
        <authorList>
            <person name="Takahashi T."/>
            <person name="Nishimura K."/>
        </authorList>
    </citation>
    <scope>NUCLEOTIDE SEQUENCE</scope>
</reference>
<sequence length="383" mass="42934">MDYCLSHHRIPRLPSTLKPQSGRSSLFPGSAVVSFRAGGRRRSLAVVAVAGAGAGHCESSSLNSPLGPRTPSGTDLIGVLQNHPQLFHLAVADELKHLADDRDDARNRMFLSDGSPEACLHRRIAQMKENECQAAVEDIMYLMIFYKFSEIKVPLVPSLSRCIYNGRLEIWPSKDWALESIYSFEVLEIVREHIAAVIGLRANSSVKDHWAITTISKSVLSRIYVASILYGYFLKSALLRLQLEQCMALESNDLNPRQRTPIQHHGIKNLLFDRISSMQSESQSPEESSREKKPGNLKCYVMGFDPETLQRCAKLKSEEATSLIENHSRALFGDEKTGSMEDDEVILTSFSSLKRLVLEAVAFGSFLWETEECINTVYKLKEN</sequence>
<gene>
    <name evidence="1" type="ORF">TIFTF001_019393</name>
</gene>
<dbReference type="InterPro" id="IPR038925">
    <property type="entry name" value="At3g17800-like"/>
</dbReference>
<dbReference type="Gramene" id="FCD_00000222-RA">
    <property type="protein sequence ID" value="FCD_00000222-RA:cds"/>
    <property type="gene ID" value="FCD_00000222"/>
</dbReference>
<dbReference type="AlphaFoldDB" id="A0AA88AGC7"/>
<evidence type="ECO:0000313" key="1">
    <source>
        <dbReference type="EMBL" id="GMN50242.1"/>
    </source>
</evidence>
<protein>
    <submittedName>
        <fullName evidence="1">Uncharacterized protein</fullName>
    </submittedName>
</protein>
<dbReference type="Proteomes" id="UP001187192">
    <property type="component" value="Unassembled WGS sequence"/>
</dbReference>
<dbReference type="PANTHER" id="PTHR31808">
    <property type="entry name" value="EXPRESSED PROTEIN"/>
    <property type="match status" value="1"/>
</dbReference>
<dbReference type="PANTHER" id="PTHR31808:SF9">
    <property type="entry name" value="F21O3.2 PROTEIN"/>
    <property type="match status" value="1"/>
</dbReference>
<keyword evidence="2" id="KW-1185">Reference proteome</keyword>
<accession>A0AA88AGC7</accession>
<organism evidence="1 2">
    <name type="scientific">Ficus carica</name>
    <name type="common">Common fig</name>
    <dbReference type="NCBI Taxonomy" id="3494"/>
    <lineage>
        <taxon>Eukaryota</taxon>
        <taxon>Viridiplantae</taxon>
        <taxon>Streptophyta</taxon>
        <taxon>Embryophyta</taxon>
        <taxon>Tracheophyta</taxon>
        <taxon>Spermatophyta</taxon>
        <taxon>Magnoliopsida</taxon>
        <taxon>eudicotyledons</taxon>
        <taxon>Gunneridae</taxon>
        <taxon>Pentapetalae</taxon>
        <taxon>rosids</taxon>
        <taxon>fabids</taxon>
        <taxon>Rosales</taxon>
        <taxon>Moraceae</taxon>
        <taxon>Ficeae</taxon>
        <taxon>Ficus</taxon>
    </lineage>
</organism>
<proteinExistence type="predicted"/>